<accession>A0A840VGV2</accession>
<dbReference type="AlphaFoldDB" id="A0A840VGV2"/>
<keyword evidence="2" id="KW-1185">Reference proteome</keyword>
<dbReference type="SUPFAM" id="SSF53850">
    <property type="entry name" value="Periplasmic binding protein-like II"/>
    <property type="match status" value="1"/>
</dbReference>
<gene>
    <name evidence="1" type="ORF">HNR20_000567</name>
</gene>
<dbReference type="NCBIfam" id="TIGR02122">
    <property type="entry name" value="TRAP_TAXI"/>
    <property type="match status" value="1"/>
</dbReference>
<dbReference type="Pfam" id="PF16868">
    <property type="entry name" value="NMT1_3"/>
    <property type="match status" value="1"/>
</dbReference>
<evidence type="ECO:0008006" key="3">
    <source>
        <dbReference type="Google" id="ProtNLM"/>
    </source>
</evidence>
<dbReference type="PANTHER" id="PTHR42941:SF1">
    <property type="entry name" value="SLL1037 PROTEIN"/>
    <property type="match status" value="1"/>
</dbReference>
<proteinExistence type="predicted"/>
<comment type="caution">
    <text evidence="1">The sequence shown here is derived from an EMBL/GenBank/DDBJ whole genome shotgun (WGS) entry which is preliminary data.</text>
</comment>
<dbReference type="Gene3D" id="3.40.190.10">
    <property type="entry name" value="Periplasmic binding protein-like II"/>
    <property type="match status" value="2"/>
</dbReference>
<dbReference type="InterPro" id="IPR011852">
    <property type="entry name" value="TRAP_TAXI"/>
</dbReference>
<sequence length="364" mass="38799">MPGCPWSRHRSGRTIRGWRAGRLGRCRLCVAPEVIGDRRRRPYHFGMVPLEAGISRRAVLLAAGGMLAGCSRQPEVDKVHLRLATGPAGAVYRRIGGALAEHISEHVPGAAVTTVPSGASTDNIRMLRAGEVHLGLTSLDALITADGSAPEGLSAVCRLYDSHLHLVVMADSAISGFRDLEGKRVSLGARDSGTEFTSLRVLQLGPVNADGRFLSQAESAGKLRDGVIDAMFSLTGVPTPAIAELAQRHPIRLIPLDAQAEALFTAYPGPYAPATIPATAYAGVPATRTVAVPNVLLARNDLPDDLVYAITDTIFRHTGTIASQSRDDAEAIPEAWQINVRTGISTASIPLHPGAAEWFRDRKR</sequence>
<dbReference type="PANTHER" id="PTHR42941">
    <property type="entry name" value="SLL1037 PROTEIN"/>
    <property type="match status" value="1"/>
</dbReference>
<reference evidence="1 2" key="1">
    <citation type="submission" date="2020-08" db="EMBL/GenBank/DDBJ databases">
        <title>Sequencing the genomes of 1000 actinobacteria strains.</title>
        <authorList>
            <person name="Klenk H.-P."/>
        </authorList>
    </citation>
    <scope>NUCLEOTIDE SEQUENCE [LARGE SCALE GENOMIC DNA]</scope>
    <source>
        <strain evidence="1 2">DSM 103125</strain>
    </source>
</reference>
<name>A0A840VGV2_9ACTN</name>
<evidence type="ECO:0000313" key="1">
    <source>
        <dbReference type="EMBL" id="MBB5476062.1"/>
    </source>
</evidence>
<organism evidence="1 2">
    <name type="scientific">Micromonospora parathelypteridis</name>
    <dbReference type="NCBI Taxonomy" id="1839617"/>
    <lineage>
        <taxon>Bacteria</taxon>
        <taxon>Bacillati</taxon>
        <taxon>Actinomycetota</taxon>
        <taxon>Actinomycetes</taxon>
        <taxon>Micromonosporales</taxon>
        <taxon>Micromonosporaceae</taxon>
        <taxon>Micromonospora</taxon>
    </lineage>
</organism>
<evidence type="ECO:0000313" key="2">
    <source>
        <dbReference type="Proteomes" id="UP000586947"/>
    </source>
</evidence>
<dbReference type="EMBL" id="JACHDP010000001">
    <property type="protein sequence ID" value="MBB5476062.1"/>
    <property type="molecule type" value="Genomic_DNA"/>
</dbReference>
<protein>
    <recommendedName>
        <fullName evidence="3">TAXI family TRAP transporter solute-binding subunit</fullName>
    </recommendedName>
</protein>
<dbReference type="Proteomes" id="UP000586947">
    <property type="component" value="Unassembled WGS sequence"/>
</dbReference>
<dbReference type="RefSeq" id="WP_221309673.1">
    <property type="nucleotide sequence ID" value="NZ_BMNF01000008.1"/>
</dbReference>